<keyword evidence="2" id="KW-1185">Reference proteome</keyword>
<name>A0AAV9LMX9_9SOLN</name>
<accession>A0AAV9LMX9</accession>
<comment type="caution">
    <text evidence="1">The sequence shown here is derived from an EMBL/GenBank/DDBJ whole genome shotgun (WGS) entry which is preliminary data.</text>
</comment>
<dbReference type="EMBL" id="JAWPEI010000005">
    <property type="protein sequence ID" value="KAK4726858.1"/>
    <property type="molecule type" value="Genomic_DNA"/>
</dbReference>
<proteinExistence type="predicted"/>
<dbReference type="AlphaFoldDB" id="A0AAV9LMX9"/>
<gene>
    <name evidence="1" type="ORF">R3W88_031775</name>
</gene>
<sequence>MLIFFLHTQNLSNELNAKVVVFDAQQSNYEFCDTEKALKSQIEDLTLQEMQLTSP</sequence>
<reference evidence="1 2" key="1">
    <citation type="submission" date="2023-10" db="EMBL/GenBank/DDBJ databases">
        <title>Genome-Wide Identification Analysis in wild type Solanum Pinnatisectum Reveals Some Genes Defensing Phytophthora Infestans.</title>
        <authorList>
            <person name="Sun C."/>
        </authorList>
    </citation>
    <scope>NUCLEOTIDE SEQUENCE [LARGE SCALE GENOMIC DNA]</scope>
    <source>
        <strain evidence="1">LQN</strain>
        <tissue evidence="1">Leaf</tissue>
    </source>
</reference>
<organism evidence="1 2">
    <name type="scientific">Solanum pinnatisectum</name>
    <name type="common">tansyleaf nightshade</name>
    <dbReference type="NCBI Taxonomy" id="50273"/>
    <lineage>
        <taxon>Eukaryota</taxon>
        <taxon>Viridiplantae</taxon>
        <taxon>Streptophyta</taxon>
        <taxon>Embryophyta</taxon>
        <taxon>Tracheophyta</taxon>
        <taxon>Spermatophyta</taxon>
        <taxon>Magnoliopsida</taxon>
        <taxon>eudicotyledons</taxon>
        <taxon>Gunneridae</taxon>
        <taxon>Pentapetalae</taxon>
        <taxon>asterids</taxon>
        <taxon>lamiids</taxon>
        <taxon>Solanales</taxon>
        <taxon>Solanaceae</taxon>
        <taxon>Solanoideae</taxon>
        <taxon>Solaneae</taxon>
        <taxon>Solanum</taxon>
    </lineage>
</organism>
<evidence type="ECO:0000313" key="2">
    <source>
        <dbReference type="Proteomes" id="UP001311915"/>
    </source>
</evidence>
<protein>
    <submittedName>
        <fullName evidence="1">Uncharacterized protein</fullName>
    </submittedName>
</protein>
<dbReference type="Proteomes" id="UP001311915">
    <property type="component" value="Unassembled WGS sequence"/>
</dbReference>
<evidence type="ECO:0000313" key="1">
    <source>
        <dbReference type="EMBL" id="KAK4726858.1"/>
    </source>
</evidence>